<comment type="similarity">
    <text evidence="7">Belongs to the drug/metabolite transporter (DMT) superfamily. Small multidrug resistance (SMR) (TC 2.A.7.1) family. Gdx/SugE subfamily.</text>
</comment>
<keyword evidence="12" id="KW-1185">Reference proteome</keyword>
<dbReference type="InterPro" id="IPR037185">
    <property type="entry name" value="EmrE-like"/>
</dbReference>
<dbReference type="PANTHER" id="PTHR30561:SF0">
    <property type="entry name" value="GUANIDINIUM EXPORTER"/>
    <property type="match status" value="1"/>
</dbReference>
<dbReference type="NCBIfam" id="NF008512">
    <property type="entry name" value="PRK11431.1"/>
    <property type="match status" value="1"/>
</dbReference>
<proteinExistence type="inferred from homology"/>
<dbReference type="Pfam" id="PF00893">
    <property type="entry name" value="Multi_Drug_Res"/>
    <property type="match status" value="1"/>
</dbReference>
<evidence type="ECO:0000313" key="12">
    <source>
        <dbReference type="Proteomes" id="UP000284006"/>
    </source>
</evidence>
<keyword evidence="5 10" id="KW-1133">Transmembrane helix</keyword>
<sequence length="106" mass="10823">MNWIILFVAGLLEIGWAVGLKYTNGFTRLGPSLFTLGAMSGSVVLLGLAMRTLPLGTAYAVWTGIGTVGTAIAGMMMLGEPAGAMRLGCIALIVAGILGLKLLTPG</sequence>
<feature type="transmembrane region" description="Helical" evidence="10">
    <location>
        <begin position="57"/>
        <end position="78"/>
    </location>
</feature>
<name>A0A418Y178_9BURK</name>
<dbReference type="Proteomes" id="UP000284006">
    <property type="component" value="Unassembled WGS sequence"/>
</dbReference>
<comment type="caution">
    <text evidence="11">The sequence shown here is derived from an EMBL/GenBank/DDBJ whole genome shotgun (WGS) entry which is preliminary data.</text>
</comment>
<gene>
    <name evidence="11" type="primary">sugE</name>
    <name evidence="11" type="ORF">D3872_08900</name>
</gene>
<evidence type="ECO:0000256" key="2">
    <source>
        <dbReference type="ARBA" id="ARBA00022448"/>
    </source>
</evidence>
<dbReference type="SUPFAM" id="SSF103481">
    <property type="entry name" value="Multidrug resistance efflux transporter EmrE"/>
    <property type="match status" value="1"/>
</dbReference>
<dbReference type="PANTHER" id="PTHR30561">
    <property type="entry name" value="SMR FAMILY PROTON-DEPENDENT DRUG EFFLUX TRANSPORTER SUGE"/>
    <property type="match status" value="1"/>
</dbReference>
<dbReference type="GO" id="GO:0005886">
    <property type="term" value="C:plasma membrane"/>
    <property type="evidence" value="ECO:0007669"/>
    <property type="project" value="UniProtKB-SubCell"/>
</dbReference>
<dbReference type="Gene3D" id="1.10.3730.20">
    <property type="match status" value="1"/>
</dbReference>
<accession>A0A418Y178</accession>
<dbReference type="OrthoDB" id="9808638at2"/>
<evidence type="ECO:0000256" key="4">
    <source>
        <dbReference type="ARBA" id="ARBA00022692"/>
    </source>
</evidence>
<evidence type="ECO:0000256" key="7">
    <source>
        <dbReference type="ARBA" id="ARBA00038151"/>
    </source>
</evidence>
<dbReference type="GO" id="GO:0022857">
    <property type="term" value="F:transmembrane transporter activity"/>
    <property type="evidence" value="ECO:0007669"/>
    <property type="project" value="InterPro"/>
</dbReference>
<dbReference type="RefSeq" id="WP_119810429.1">
    <property type="nucleotide sequence ID" value="NZ_QYUP01000087.1"/>
</dbReference>
<organism evidence="11 12">
    <name type="scientific">Massilia cavernae</name>
    <dbReference type="NCBI Taxonomy" id="2320864"/>
    <lineage>
        <taxon>Bacteria</taxon>
        <taxon>Pseudomonadati</taxon>
        <taxon>Pseudomonadota</taxon>
        <taxon>Betaproteobacteria</taxon>
        <taxon>Burkholderiales</taxon>
        <taxon>Oxalobacteraceae</taxon>
        <taxon>Telluria group</taxon>
        <taxon>Massilia</taxon>
    </lineage>
</organism>
<dbReference type="FunFam" id="1.10.3730.20:FF:000001">
    <property type="entry name" value="Quaternary ammonium compound resistance transporter SugE"/>
    <property type="match status" value="1"/>
</dbReference>
<evidence type="ECO:0000256" key="5">
    <source>
        <dbReference type="ARBA" id="ARBA00022989"/>
    </source>
</evidence>
<keyword evidence="4 9" id="KW-0812">Transmembrane</keyword>
<feature type="transmembrane region" description="Helical" evidence="10">
    <location>
        <begin position="33"/>
        <end position="50"/>
    </location>
</feature>
<dbReference type="AlphaFoldDB" id="A0A418Y178"/>
<evidence type="ECO:0000256" key="3">
    <source>
        <dbReference type="ARBA" id="ARBA00022475"/>
    </source>
</evidence>
<evidence type="ECO:0000256" key="10">
    <source>
        <dbReference type="SAM" id="Phobius"/>
    </source>
</evidence>
<dbReference type="InterPro" id="IPR000390">
    <property type="entry name" value="Small_drug/metabolite_transptr"/>
</dbReference>
<reference evidence="11 12" key="1">
    <citation type="submission" date="2018-09" db="EMBL/GenBank/DDBJ databases">
        <authorList>
            <person name="Zhu H."/>
        </authorList>
    </citation>
    <scope>NUCLEOTIDE SEQUENCE [LARGE SCALE GENOMIC DNA]</scope>
    <source>
        <strain evidence="11 12">K1S02-61</strain>
    </source>
</reference>
<feature type="transmembrane region" description="Helical" evidence="10">
    <location>
        <begin position="84"/>
        <end position="103"/>
    </location>
</feature>
<evidence type="ECO:0000256" key="9">
    <source>
        <dbReference type="RuleBase" id="RU003942"/>
    </source>
</evidence>
<protein>
    <recommendedName>
        <fullName evidence="8">Guanidinium exporter</fullName>
    </recommendedName>
</protein>
<keyword evidence="3" id="KW-1003">Cell membrane</keyword>
<evidence type="ECO:0000256" key="6">
    <source>
        <dbReference type="ARBA" id="ARBA00023136"/>
    </source>
</evidence>
<keyword evidence="6 10" id="KW-0472">Membrane</keyword>
<evidence type="ECO:0000313" key="11">
    <source>
        <dbReference type="EMBL" id="RJG19206.1"/>
    </source>
</evidence>
<dbReference type="EMBL" id="QYUP01000087">
    <property type="protein sequence ID" value="RJG19206.1"/>
    <property type="molecule type" value="Genomic_DNA"/>
</dbReference>
<dbReference type="GO" id="GO:1990961">
    <property type="term" value="P:xenobiotic detoxification by transmembrane export across the plasma membrane"/>
    <property type="evidence" value="ECO:0007669"/>
    <property type="project" value="UniProtKB-ARBA"/>
</dbReference>
<comment type="subcellular location">
    <subcellularLocation>
        <location evidence="1 9">Cell membrane</location>
        <topology evidence="1 9">Multi-pass membrane protein</topology>
    </subcellularLocation>
</comment>
<dbReference type="InterPro" id="IPR045324">
    <property type="entry name" value="Small_multidrug_res"/>
</dbReference>
<keyword evidence="2" id="KW-0813">Transport</keyword>
<evidence type="ECO:0000256" key="8">
    <source>
        <dbReference type="ARBA" id="ARBA00039168"/>
    </source>
</evidence>
<evidence type="ECO:0000256" key="1">
    <source>
        <dbReference type="ARBA" id="ARBA00004651"/>
    </source>
</evidence>